<organism evidence="1 2">
    <name type="scientific">Citrus sinensis</name>
    <name type="common">Sweet orange</name>
    <name type="synonym">Citrus aurantium var. sinensis</name>
    <dbReference type="NCBI Taxonomy" id="2711"/>
    <lineage>
        <taxon>Eukaryota</taxon>
        <taxon>Viridiplantae</taxon>
        <taxon>Streptophyta</taxon>
        <taxon>Embryophyta</taxon>
        <taxon>Tracheophyta</taxon>
        <taxon>Spermatophyta</taxon>
        <taxon>Magnoliopsida</taxon>
        <taxon>eudicotyledons</taxon>
        <taxon>Gunneridae</taxon>
        <taxon>Pentapetalae</taxon>
        <taxon>rosids</taxon>
        <taxon>malvids</taxon>
        <taxon>Sapindales</taxon>
        <taxon>Rutaceae</taxon>
        <taxon>Aurantioideae</taxon>
        <taxon>Citrus</taxon>
    </lineage>
</organism>
<gene>
    <name evidence="1" type="ORF">CISIN_1g0478892mg</name>
</gene>
<evidence type="ECO:0000313" key="2">
    <source>
        <dbReference type="Proteomes" id="UP000027120"/>
    </source>
</evidence>
<reference evidence="1 2" key="1">
    <citation type="submission" date="2014-04" db="EMBL/GenBank/DDBJ databases">
        <authorList>
            <consortium name="International Citrus Genome Consortium"/>
            <person name="Gmitter F."/>
            <person name="Chen C."/>
            <person name="Farmerie W."/>
            <person name="Harkins T."/>
            <person name="Desany B."/>
            <person name="Mohiuddin M."/>
            <person name="Kodira C."/>
            <person name="Borodovsky M."/>
            <person name="Lomsadze A."/>
            <person name="Burns P."/>
            <person name="Jenkins J."/>
            <person name="Prochnik S."/>
            <person name="Shu S."/>
            <person name="Chapman J."/>
            <person name="Pitluck S."/>
            <person name="Schmutz J."/>
            <person name="Rokhsar D."/>
        </authorList>
    </citation>
    <scope>NUCLEOTIDE SEQUENCE</scope>
</reference>
<dbReference type="Proteomes" id="UP000027120">
    <property type="component" value="Unassembled WGS sequence"/>
</dbReference>
<dbReference type="EMBL" id="KK785067">
    <property type="protein sequence ID" value="KDO50912.1"/>
    <property type="molecule type" value="Genomic_DNA"/>
</dbReference>
<feature type="non-terminal residue" evidence="1">
    <location>
        <position position="1"/>
    </location>
</feature>
<keyword evidence="2" id="KW-1185">Reference proteome</keyword>
<sequence>CEEYLIKSRSS</sequence>
<accession>A0A067EI64</accession>
<name>A0A067EI64_CITSI</name>
<proteinExistence type="predicted"/>
<protein>
    <submittedName>
        <fullName evidence="1">Uncharacterized protein</fullName>
    </submittedName>
</protein>
<evidence type="ECO:0000313" key="1">
    <source>
        <dbReference type="EMBL" id="KDO50912.1"/>
    </source>
</evidence>